<dbReference type="AlphaFoldDB" id="A0A6H1ZSN7"/>
<dbReference type="EMBL" id="MT141887">
    <property type="protein sequence ID" value="QJA71629.1"/>
    <property type="molecule type" value="Genomic_DNA"/>
</dbReference>
<evidence type="ECO:0000313" key="4">
    <source>
        <dbReference type="EMBL" id="QJA89881.1"/>
    </source>
</evidence>
<dbReference type="EMBL" id="MT142875">
    <property type="protein sequence ID" value="QJA89881.1"/>
    <property type="molecule type" value="Genomic_DNA"/>
</dbReference>
<evidence type="ECO:0000313" key="5">
    <source>
        <dbReference type="EMBL" id="QJI02649.1"/>
    </source>
</evidence>
<feature type="region of interest" description="Disordered" evidence="1">
    <location>
        <begin position="1"/>
        <end position="21"/>
    </location>
</feature>
<evidence type="ECO:0000313" key="2">
    <source>
        <dbReference type="EMBL" id="QJA50489.1"/>
    </source>
</evidence>
<reference evidence="2" key="1">
    <citation type="submission" date="2020-03" db="EMBL/GenBank/DDBJ databases">
        <title>The deep terrestrial virosphere.</title>
        <authorList>
            <person name="Holmfeldt K."/>
            <person name="Nilsson E."/>
            <person name="Simone D."/>
            <person name="Lopez-Fernandez M."/>
            <person name="Wu X."/>
            <person name="de Brujin I."/>
            <person name="Lundin D."/>
            <person name="Andersson A."/>
            <person name="Bertilsson S."/>
            <person name="Dopson M."/>
        </authorList>
    </citation>
    <scope>NUCLEOTIDE SEQUENCE</scope>
    <source>
        <strain evidence="3">MM415A03117</strain>
        <strain evidence="4">MM415B02485</strain>
        <strain evidence="2">TM448A01785</strain>
        <strain evidence="5">TM448B03494</strain>
    </source>
</reference>
<evidence type="ECO:0000256" key="1">
    <source>
        <dbReference type="SAM" id="MobiDB-lite"/>
    </source>
</evidence>
<dbReference type="EMBL" id="MT145019">
    <property type="protein sequence ID" value="QJI02649.1"/>
    <property type="molecule type" value="Genomic_DNA"/>
</dbReference>
<sequence length="76" mass="8701">MTKAKPLIGLPPETDGTITPPKKVEPFINVEVIDIKDVRQRKNGEMEKLVKCHIVEMDSNREIVVDKITDYEWIPA</sequence>
<evidence type="ECO:0000313" key="3">
    <source>
        <dbReference type="EMBL" id="QJA71629.1"/>
    </source>
</evidence>
<protein>
    <submittedName>
        <fullName evidence="2">Uncharacterized protein</fullName>
    </submittedName>
</protein>
<proteinExistence type="predicted"/>
<dbReference type="EMBL" id="MT144198">
    <property type="protein sequence ID" value="QJA50489.1"/>
    <property type="molecule type" value="Genomic_DNA"/>
</dbReference>
<accession>A0A6H1ZSN7</accession>
<gene>
    <name evidence="3" type="ORF">MM415A03117_0007</name>
    <name evidence="4" type="ORF">MM415B02485_0008</name>
    <name evidence="2" type="ORF">TM448A01785_0015</name>
    <name evidence="5" type="ORF">TM448B03494_0005</name>
</gene>
<organism evidence="2">
    <name type="scientific">viral metagenome</name>
    <dbReference type="NCBI Taxonomy" id="1070528"/>
    <lineage>
        <taxon>unclassified sequences</taxon>
        <taxon>metagenomes</taxon>
        <taxon>organismal metagenomes</taxon>
    </lineage>
</organism>
<name>A0A6H1ZSN7_9ZZZZ</name>